<dbReference type="HOGENOM" id="CLU_036110_1_3_1"/>
<organism evidence="2 3">
    <name type="scientific">Sporothrix brasiliensis 5110</name>
    <dbReference type="NCBI Taxonomy" id="1398154"/>
    <lineage>
        <taxon>Eukaryota</taxon>
        <taxon>Fungi</taxon>
        <taxon>Dikarya</taxon>
        <taxon>Ascomycota</taxon>
        <taxon>Pezizomycotina</taxon>
        <taxon>Sordariomycetes</taxon>
        <taxon>Sordariomycetidae</taxon>
        <taxon>Ophiostomatales</taxon>
        <taxon>Ophiostomataceae</taxon>
        <taxon>Sporothrix</taxon>
    </lineage>
</organism>
<protein>
    <submittedName>
        <fullName evidence="2">Gluconolactonase</fullName>
    </submittedName>
</protein>
<dbReference type="PANTHER" id="PTHR47064">
    <property type="entry name" value="PUTATIVE (AFU_ORTHOLOGUE AFUA_1G08990)-RELATED"/>
    <property type="match status" value="1"/>
</dbReference>
<name>A0A0C2J0C8_9PEZI</name>
<dbReference type="Proteomes" id="UP000031575">
    <property type="component" value="Unassembled WGS sequence"/>
</dbReference>
<dbReference type="OrthoDB" id="423498at2759"/>
<feature type="domain" description="SMP-30/Gluconolactonase/LRE-like region" evidence="1">
    <location>
        <begin position="121"/>
        <end position="325"/>
    </location>
</feature>
<comment type="caution">
    <text evidence="2">The sequence shown here is derived from an EMBL/GenBank/DDBJ whole genome shotgun (WGS) entry which is preliminary data.</text>
</comment>
<keyword evidence="3" id="KW-1185">Reference proteome</keyword>
<dbReference type="PANTHER" id="PTHR47064:SF2">
    <property type="entry name" value="SMP-30_GLUCONOLACTONASE_LRE-LIKE REGION DOMAIN-CONTAINING PROTEIN-RELATED"/>
    <property type="match status" value="1"/>
</dbReference>
<gene>
    <name evidence="2" type="ORF">SPBR_03004</name>
</gene>
<evidence type="ECO:0000313" key="3">
    <source>
        <dbReference type="Proteomes" id="UP000031575"/>
    </source>
</evidence>
<dbReference type="InterPro" id="IPR011042">
    <property type="entry name" value="6-blade_b-propeller_TolB-like"/>
</dbReference>
<accession>A0A0C2J0C8</accession>
<evidence type="ECO:0000259" key="1">
    <source>
        <dbReference type="Pfam" id="PF08450"/>
    </source>
</evidence>
<proteinExistence type="predicted"/>
<dbReference type="AlphaFoldDB" id="A0A0C2J0C8"/>
<sequence>MSTSPFAVYNEAVRSLFGPEPKLEMLFENNDYPFAHGAGVFVARDNVLFVTSNLYRARSHEVAAAAYTSNKAIQITKVRLPPATNGDSSHGGNSSAYGVQCEEINPEGIAMASGGAHYGDDSVVFCAQGSKERVGGLVVMDTTPPYATRPLVTSFFGRPFNSPSDVVVARDGAVWFTDPNYGFEQGIRTLSQLPNQVYRYDPATDNLRAVADGFGRPNGICFSPDESVVYITDTDWIHGDGSTDPSRASTIYAFDVATYHGQPFLVNRRLFAMADTGIPDGIKCDVHGNVYSGCGDGVNIWSPGGVLLGKILVAGGAANLCFGRNGELFLLNEHKLWRATLAASTKGALLGI</sequence>
<dbReference type="InterPro" id="IPR013658">
    <property type="entry name" value="SGL"/>
</dbReference>
<dbReference type="VEuPathDB" id="FungiDB:SPBR_03004"/>
<dbReference type="GeneID" id="63676228"/>
<evidence type="ECO:0000313" key="2">
    <source>
        <dbReference type="EMBL" id="KIH92450.1"/>
    </source>
</evidence>
<dbReference type="InterPro" id="IPR052988">
    <property type="entry name" value="Oryzine_lactonohydrolase"/>
</dbReference>
<dbReference type="SUPFAM" id="SSF63829">
    <property type="entry name" value="Calcium-dependent phosphotriesterase"/>
    <property type="match status" value="1"/>
</dbReference>
<dbReference type="Pfam" id="PF08450">
    <property type="entry name" value="SGL"/>
    <property type="match status" value="1"/>
</dbReference>
<dbReference type="Gene3D" id="2.120.10.30">
    <property type="entry name" value="TolB, C-terminal domain"/>
    <property type="match status" value="1"/>
</dbReference>
<reference evidence="2 3" key="1">
    <citation type="journal article" date="2014" name="BMC Genomics">
        <title>Comparative genomics of the major fungal agents of human and animal Sporotrichosis: Sporothrix schenckii and Sporothrix brasiliensis.</title>
        <authorList>
            <person name="Teixeira M.M."/>
            <person name="de Almeida L.G."/>
            <person name="Kubitschek-Barreira P."/>
            <person name="Alves F.L."/>
            <person name="Kioshima E.S."/>
            <person name="Abadio A.K."/>
            <person name="Fernandes L."/>
            <person name="Derengowski L.S."/>
            <person name="Ferreira K.S."/>
            <person name="Souza R.C."/>
            <person name="Ruiz J.C."/>
            <person name="de Andrade N.C."/>
            <person name="Paes H.C."/>
            <person name="Nicola A.M."/>
            <person name="Albuquerque P."/>
            <person name="Gerber A.L."/>
            <person name="Martins V.P."/>
            <person name="Peconick L.D."/>
            <person name="Neto A.V."/>
            <person name="Chaucanez C.B."/>
            <person name="Silva P.A."/>
            <person name="Cunha O.L."/>
            <person name="de Oliveira F.F."/>
            <person name="dos Santos T.C."/>
            <person name="Barros A.L."/>
            <person name="Soares M.A."/>
            <person name="de Oliveira L.M."/>
            <person name="Marini M.M."/>
            <person name="Villalobos-Duno H."/>
            <person name="Cunha M.M."/>
            <person name="de Hoog S."/>
            <person name="da Silveira J.F."/>
            <person name="Henrissat B."/>
            <person name="Nino-Vega G.A."/>
            <person name="Cisalpino P.S."/>
            <person name="Mora-Montes H.M."/>
            <person name="Almeida S.R."/>
            <person name="Stajich J.E."/>
            <person name="Lopes-Bezerra L.M."/>
            <person name="Vasconcelos A.T."/>
            <person name="Felipe M.S."/>
        </authorList>
    </citation>
    <scope>NUCLEOTIDE SEQUENCE [LARGE SCALE GENOMIC DNA]</scope>
    <source>
        <strain evidence="2 3">5110</strain>
    </source>
</reference>
<dbReference type="RefSeq" id="XP_040620460.1">
    <property type="nucleotide sequence ID" value="XM_040761307.1"/>
</dbReference>
<dbReference type="EMBL" id="AWTV01000006">
    <property type="protein sequence ID" value="KIH92450.1"/>
    <property type="molecule type" value="Genomic_DNA"/>
</dbReference>